<reference evidence="1 2" key="1">
    <citation type="journal article" date="2023" name="Life. Sci Alliance">
        <title>Evolutionary insights into 3D genome organization and epigenetic landscape of Vigna mungo.</title>
        <authorList>
            <person name="Junaid A."/>
            <person name="Singh B."/>
            <person name="Bhatia S."/>
        </authorList>
    </citation>
    <scope>NUCLEOTIDE SEQUENCE [LARGE SCALE GENOMIC DNA]</scope>
    <source>
        <strain evidence="1">Urdbean</strain>
    </source>
</reference>
<keyword evidence="2" id="KW-1185">Reference proteome</keyword>
<protein>
    <submittedName>
        <fullName evidence="1">Uncharacterized protein</fullName>
    </submittedName>
</protein>
<dbReference type="AlphaFoldDB" id="A0AAQ3P253"/>
<proteinExistence type="predicted"/>
<sequence length="109" mass="12501">MHCILFMTNGSRNNFSVDVIVQMLPQTTLNRKGFIQKLFIEALFGFMNKNHSFPMLIKLRAPSTTHHLQNISDWKINIPLCFSIIVLSSLDNHKMSWKIHTPSQCAGTN</sequence>
<accession>A0AAQ3P253</accession>
<dbReference type="Proteomes" id="UP001374535">
    <property type="component" value="Chromosome 2"/>
</dbReference>
<organism evidence="1 2">
    <name type="scientific">Vigna mungo</name>
    <name type="common">Black gram</name>
    <name type="synonym">Phaseolus mungo</name>
    <dbReference type="NCBI Taxonomy" id="3915"/>
    <lineage>
        <taxon>Eukaryota</taxon>
        <taxon>Viridiplantae</taxon>
        <taxon>Streptophyta</taxon>
        <taxon>Embryophyta</taxon>
        <taxon>Tracheophyta</taxon>
        <taxon>Spermatophyta</taxon>
        <taxon>Magnoliopsida</taxon>
        <taxon>eudicotyledons</taxon>
        <taxon>Gunneridae</taxon>
        <taxon>Pentapetalae</taxon>
        <taxon>rosids</taxon>
        <taxon>fabids</taxon>
        <taxon>Fabales</taxon>
        <taxon>Fabaceae</taxon>
        <taxon>Papilionoideae</taxon>
        <taxon>50 kb inversion clade</taxon>
        <taxon>NPAAA clade</taxon>
        <taxon>indigoferoid/millettioid clade</taxon>
        <taxon>Phaseoleae</taxon>
        <taxon>Vigna</taxon>
    </lineage>
</organism>
<evidence type="ECO:0000313" key="1">
    <source>
        <dbReference type="EMBL" id="WVZ20270.1"/>
    </source>
</evidence>
<gene>
    <name evidence="1" type="ORF">V8G54_007592</name>
</gene>
<name>A0AAQ3P253_VIGMU</name>
<evidence type="ECO:0000313" key="2">
    <source>
        <dbReference type="Proteomes" id="UP001374535"/>
    </source>
</evidence>
<dbReference type="EMBL" id="CP144699">
    <property type="protein sequence ID" value="WVZ20270.1"/>
    <property type="molecule type" value="Genomic_DNA"/>
</dbReference>